<feature type="domain" description="General stress protein FMN-binding split barrel" evidence="1">
    <location>
        <begin position="30"/>
        <end position="156"/>
    </location>
</feature>
<name>A0A941D2X2_9CAUL</name>
<dbReference type="PANTHER" id="PTHR34818">
    <property type="entry name" value="PROTEIN BLI-3"/>
    <property type="match status" value="1"/>
</dbReference>
<dbReference type="PANTHER" id="PTHR34818:SF1">
    <property type="entry name" value="PROTEIN BLI-3"/>
    <property type="match status" value="1"/>
</dbReference>
<protein>
    <submittedName>
        <fullName evidence="2">Pyridoxamine 5'-phosphate oxidase family protein</fullName>
    </submittedName>
</protein>
<dbReference type="SUPFAM" id="SSF50475">
    <property type="entry name" value="FMN-binding split barrel"/>
    <property type="match status" value="1"/>
</dbReference>
<dbReference type="EMBL" id="JAGSGD010000001">
    <property type="protein sequence ID" value="MBR7620574.1"/>
    <property type="molecule type" value="Genomic_DNA"/>
</dbReference>
<accession>A0A941D2X2</accession>
<keyword evidence="3" id="KW-1185">Reference proteome</keyword>
<proteinExistence type="predicted"/>
<dbReference type="AlphaFoldDB" id="A0A941D2X2"/>
<organism evidence="2 3">
    <name type="scientific">Phenylobacterium glaciei</name>
    <dbReference type="NCBI Taxonomy" id="2803784"/>
    <lineage>
        <taxon>Bacteria</taxon>
        <taxon>Pseudomonadati</taxon>
        <taxon>Pseudomonadota</taxon>
        <taxon>Alphaproteobacteria</taxon>
        <taxon>Caulobacterales</taxon>
        <taxon>Caulobacteraceae</taxon>
        <taxon>Phenylobacterium</taxon>
    </lineage>
</organism>
<gene>
    <name evidence="2" type="ORF">JKL49_14365</name>
</gene>
<dbReference type="Gene3D" id="2.30.110.10">
    <property type="entry name" value="Electron Transport, Fmn-binding Protein, Chain A"/>
    <property type="match status" value="1"/>
</dbReference>
<reference evidence="2" key="1">
    <citation type="submission" date="2021-04" db="EMBL/GenBank/DDBJ databases">
        <title>Draft genome assembly of strain Phenylobacterium sp. 20VBR1 using MiniION and Illumina platforms.</title>
        <authorList>
            <person name="Thomas F.A."/>
            <person name="Krishnan K.P."/>
            <person name="Sinha R.K."/>
        </authorList>
    </citation>
    <scope>NUCLEOTIDE SEQUENCE</scope>
    <source>
        <strain evidence="2">20VBR1</strain>
    </source>
</reference>
<dbReference type="InterPro" id="IPR052917">
    <property type="entry name" value="Stress-Dev_Protein"/>
</dbReference>
<evidence type="ECO:0000313" key="2">
    <source>
        <dbReference type="EMBL" id="MBR7620574.1"/>
    </source>
</evidence>
<evidence type="ECO:0000313" key="3">
    <source>
        <dbReference type="Proteomes" id="UP000622580"/>
    </source>
</evidence>
<dbReference type="Pfam" id="PF16242">
    <property type="entry name" value="Pyrid_ox_like"/>
    <property type="match status" value="1"/>
</dbReference>
<comment type="caution">
    <text evidence="2">The sequence shown here is derived from an EMBL/GenBank/DDBJ whole genome shotgun (WGS) entry which is preliminary data.</text>
</comment>
<dbReference type="Proteomes" id="UP000622580">
    <property type="component" value="Unassembled WGS sequence"/>
</dbReference>
<dbReference type="InterPro" id="IPR012349">
    <property type="entry name" value="Split_barrel_FMN-bd"/>
</dbReference>
<evidence type="ECO:0000259" key="1">
    <source>
        <dbReference type="Pfam" id="PF16242"/>
    </source>
</evidence>
<dbReference type="InterPro" id="IPR038725">
    <property type="entry name" value="YdaG_split_barrel_FMN-bd"/>
</dbReference>
<sequence length="161" mass="17488">MSDAGTGAPLRLCGEHTFQRSFPVADKSLADIAKDMRHIDIAILSTVTSGGAIAGRPMSNNKDVDYDGDAYFFTDASTGVATEIEANPQVGLGYQGKHNLYIAVTGQAELIREKASFAEHWNSDLDKWFEAGIDTPGLTLIRVKAKALKYWDGKDHGEVRV</sequence>